<dbReference type="STRING" id="716544.wcw_1601"/>
<sequence length="1179" mass="127391">MSSAPIGGEGTGGIIPVNSESEQTPQTQEIDPQVFIDQIEQMIESDDNIRLLAKGQIGLPPGRISIAELTALINAVILKLKKEIQAAEQLDALISERFHRSIAQTAESLEGLHGELNDIVVSWRNFTNENGETVHDAYDNLQQATDEYNQMMQNLWGEDRAAIQEYNQIIHQYNNLDSDGVDDIYDSLSQAERDALIAGLTQSEIDAYGGTKEAVVAKYFDKKIDAFNQYAASRPNVQAAINNLQQATADYNNVVDDYNLHIDQVNAERAEYGLGPLPYMVKTPTPNPNVAFTNLSQQPHVQAPLLPTPNRQLLAVPNASQKGTVSEPTYPGDPPSVPSYEMMILHFIPIALTTFDYLASFNRALDLADAYVQWNRYALLTGAQLTLPYGVLNQINNVFLQSVNAIGGVGLAAHAIGLHSRSLEIILSRALFQSLAQQLSLPISARLFSRLQFTALELLSRSALLSAYPSMRFLASRFGFLAASSPSVQAAIALAFAGQIGSLVSSGIVRGIINGQINRLGFYARHNVRFSAAEVEYAERNLANAIASGNPFLIASAVRRLTSAQVRLANAVRLSRTFGSLSIGGYAAFTNRVAAALNISLLGVSTSLFARTLGLPGLVAQIFAHVTHLSPIDILIASTAGSSIRAVLDNPLSVLFIKQNLANQLVYRLGFSSSYAAAIVNNAINNAVFASVGLHTYSRLHNELYLQFRAEGLSPYHANRLANETTSLIRGDLGVQFLNVVFGIHADTSLIASTVVNSIYGFDKGIAGVMLSNAIVRSLQYGGYGSRVRLQNELTEVFQSMGRRDGSELAAQYVRFIETVGSLVPLTRYPGLASVLLGNGLLRNLALGGAFVRNEIRNDLIMRGLSPTQAAFVADQLIALSTGNFVRPSDQLLFELTLNAAIERALIHSGSFETHREFRDQLINELRSVGFRLNDALFLANSIAAFAANGEALSLLGLSAGQINGLNISLVNELTVSGISGSQAQTIVDRAYANTTAKAPFFSPDDFQNTLKEEIFRQTFLASGRLDGHEIFDKAAAHAQDPSTILDLASLIEQISGAAQGVFRPDLGSELAQEVHNALLNALLGGTTIDEISNEETRNPLSVLNQLNDQIDKLTKDEEIANLIKLLKKLQELLAALLTGSPEGHLLGTSIMDAASGPFFGAANVSQGGQDYQAMQIPV</sequence>
<dbReference type="AlphaFoldDB" id="D6YSA1"/>
<dbReference type="RefSeq" id="WP_013182652.1">
    <property type="nucleotide sequence ID" value="NC_014225.1"/>
</dbReference>
<dbReference type="Proteomes" id="UP000001505">
    <property type="component" value="Chromosome"/>
</dbReference>
<keyword evidence="1" id="KW-0175">Coiled coil</keyword>
<protein>
    <submittedName>
        <fullName evidence="3">Uncharacterized protein</fullName>
    </submittedName>
</protein>
<feature type="coiled-coil region" evidence="1">
    <location>
        <begin position="1104"/>
        <end position="1136"/>
    </location>
</feature>
<feature type="region of interest" description="Disordered" evidence="2">
    <location>
        <begin position="1"/>
        <end position="28"/>
    </location>
</feature>
<name>D6YSA1_WADCW</name>
<feature type="compositionally biased region" description="Polar residues" evidence="2">
    <location>
        <begin position="18"/>
        <end position="28"/>
    </location>
</feature>
<reference evidence="3 4" key="1">
    <citation type="journal article" date="2010" name="PLoS ONE">
        <title>The Waddlia genome: a window into chlamydial biology.</title>
        <authorList>
            <person name="Bertelli C."/>
            <person name="Collyn F."/>
            <person name="Croxatto A."/>
            <person name="Ruckert C."/>
            <person name="Polkinghorne A."/>
            <person name="Kebbi-Beghdadi C."/>
            <person name="Goesmann A."/>
            <person name="Vaughan L."/>
            <person name="Greub G."/>
        </authorList>
    </citation>
    <scope>NUCLEOTIDE SEQUENCE [LARGE SCALE GENOMIC DNA]</scope>
    <source>
        <strain evidence="4">ATCC VR-1470 / WSU 86-1044</strain>
    </source>
</reference>
<accession>D6YSA1</accession>
<evidence type="ECO:0000313" key="3">
    <source>
        <dbReference type="EMBL" id="ADI38946.1"/>
    </source>
</evidence>
<evidence type="ECO:0000256" key="1">
    <source>
        <dbReference type="SAM" id="Coils"/>
    </source>
</evidence>
<evidence type="ECO:0000313" key="4">
    <source>
        <dbReference type="Proteomes" id="UP000001505"/>
    </source>
</evidence>
<proteinExistence type="predicted"/>
<dbReference type="HOGENOM" id="CLU_273191_0_0_0"/>
<keyword evidence="4" id="KW-1185">Reference proteome</keyword>
<dbReference type="eggNOG" id="ENOG5033KGF">
    <property type="taxonomic scope" value="Bacteria"/>
</dbReference>
<evidence type="ECO:0000256" key="2">
    <source>
        <dbReference type="SAM" id="MobiDB-lite"/>
    </source>
</evidence>
<dbReference type="EMBL" id="CP001928">
    <property type="protein sequence ID" value="ADI38946.1"/>
    <property type="molecule type" value="Genomic_DNA"/>
</dbReference>
<gene>
    <name evidence="3" type="ordered locus">wcw_1601</name>
</gene>
<organism evidence="3 4">
    <name type="scientific">Waddlia chondrophila (strain ATCC VR-1470 / WSU 86-1044)</name>
    <dbReference type="NCBI Taxonomy" id="716544"/>
    <lineage>
        <taxon>Bacteria</taxon>
        <taxon>Pseudomonadati</taxon>
        <taxon>Chlamydiota</taxon>
        <taxon>Chlamydiia</taxon>
        <taxon>Parachlamydiales</taxon>
        <taxon>Waddliaceae</taxon>
        <taxon>Waddlia</taxon>
    </lineage>
</organism>
<dbReference type="KEGG" id="wch:wcw_1601"/>